<proteinExistence type="predicted"/>
<evidence type="ECO:0000256" key="1">
    <source>
        <dbReference type="SAM" id="MobiDB-lite"/>
    </source>
</evidence>
<reference evidence="2" key="1">
    <citation type="journal article" date="2020" name="Phytopathology">
        <title>Genome sequence of the chestnut blight fungus Cryphonectria parasitica EP155: A fundamental resource for an archetypical invasive plant pathogen.</title>
        <authorList>
            <person name="Crouch J.A."/>
            <person name="Dawe A."/>
            <person name="Aerts A."/>
            <person name="Barry K."/>
            <person name="Churchill A.C.L."/>
            <person name="Grimwood J."/>
            <person name="Hillman B."/>
            <person name="Milgroom M.G."/>
            <person name="Pangilinan J."/>
            <person name="Smith M."/>
            <person name="Salamov A."/>
            <person name="Schmutz J."/>
            <person name="Yadav J."/>
            <person name="Grigoriev I.V."/>
            <person name="Nuss D."/>
        </authorList>
    </citation>
    <scope>NUCLEOTIDE SEQUENCE</scope>
    <source>
        <strain evidence="2">EP155</strain>
    </source>
</reference>
<protein>
    <submittedName>
        <fullName evidence="2">DFP-domain-containing protein</fullName>
    </submittedName>
</protein>
<feature type="compositionally biased region" description="Basic and acidic residues" evidence="1">
    <location>
        <begin position="333"/>
        <end position="346"/>
    </location>
</feature>
<dbReference type="GeneID" id="63834510"/>
<dbReference type="Proteomes" id="UP000803844">
    <property type="component" value="Unassembled WGS sequence"/>
</dbReference>
<evidence type="ECO:0000313" key="2">
    <source>
        <dbReference type="EMBL" id="KAF3765071.1"/>
    </source>
</evidence>
<dbReference type="OrthoDB" id="70224at2759"/>
<feature type="region of interest" description="Disordered" evidence="1">
    <location>
        <begin position="204"/>
        <end position="240"/>
    </location>
</feature>
<accession>A0A9P4Y201</accession>
<sequence>MAPSAEATPAAVEDQYFSSNPPPKALSEHIAQARDFIDFHAAAKRRVVLVTSGGTTVPLEKQTVRFIDNFSAGTRGATSAEYFLENGYAVVFLHRQFSLLPYSRHYSHATNCFLDFLDEGPGGTVVAKPEFGESMLNVLRKYQTATSKNLLLTVPFVTIGDYLHELRAIARLMHRLGPDGLLYLAAAASDFFLPQDRMAEHKIQSTDAADGVKKASSSLKTSPTLSGGGGNDEEFDNFDSTTKVPRSKRLIVDLDPVPKFLKNLVDGWAPQCMIVSFKLETDPEILVHKAKTALERYSHNLVIGNLLSTRKWEVVFVAPGRPDKWIRTPGIETKQDLHPPPEDKPLDPALLPEGDPDVELESLIIPALEELHTAHIQEAGLKSAGNGNAETETV</sequence>
<dbReference type="GO" id="GO:0015937">
    <property type="term" value="P:coenzyme A biosynthetic process"/>
    <property type="evidence" value="ECO:0007669"/>
    <property type="project" value="UniProtKB-ARBA"/>
</dbReference>
<comment type="caution">
    <text evidence="2">The sequence shown here is derived from an EMBL/GenBank/DDBJ whole genome shotgun (WGS) entry which is preliminary data.</text>
</comment>
<keyword evidence="3" id="KW-1185">Reference proteome</keyword>
<organism evidence="2 3">
    <name type="scientific">Cryphonectria parasitica (strain ATCC 38755 / EP155)</name>
    <dbReference type="NCBI Taxonomy" id="660469"/>
    <lineage>
        <taxon>Eukaryota</taxon>
        <taxon>Fungi</taxon>
        <taxon>Dikarya</taxon>
        <taxon>Ascomycota</taxon>
        <taxon>Pezizomycotina</taxon>
        <taxon>Sordariomycetes</taxon>
        <taxon>Sordariomycetidae</taxon>
        <taxon>Diaporthales</taxon>
        <taxon>Cryphonectriaceae</taxon>
        <taxon>Cryphonectria-Endothia species complex</taxon>
        <taxon>Cryphonectria</taxon>
    </lineage>
</organism>
<dbReference type="RefSeq" id="XP_040776032.1">
    <property type="nucleotide sequence ID" value="XM_040917381.1"/>
</dbReference>
<dbReference type="PANTHER" id="PTHR12290">
    <property type="entry name" value="CORNICHON-RELATED"/>
    <property type="match status" value="1"/>
</dbReference>
<dbReference type="InterPro" id="IPR035929">
    <property type="entry name" value="CoaB-like_sf"/>
</dbReference>
<name>A0A9P4Y201_CRYP1</name>
<dbReference type="GO" id="GO:0003824">
    <property type="term" value="F:catalytic activity"/>
    <property type="evidence" value="ECO:0007669"/>
    <property type="project" value="UniProtKB-ARBA"/>
</dbReference>
<dbReference type="AlphaFoldDB" id="A0A9P4Y201"/>
<dbReference type="Gene3D" id="3.40.50.10300">
    <property type="entry name" value="CoaB-like"/>
    <property type="match status" value="1"/>
</dbReference>
<dbReference type="EMBL" id="MU032348">
    <property type="protein sequence ID" value="KAF3765071.1"/>
    <property type="molecule type" value="Genomic_DNA"/>
</dbReference>
<feature type="compositionally biased region" description="Polar residues" evidence="1">
    <location>
        <begin position="215"/>
        <end position="225"/>
    </location>
</feature>
<evidence type="ECO:0000313" key="3">
    <source>
        <dbReference type="Proteomes" id="UP000803844"/>
    </source>
</evidence>
<dbReference type="SUPFAM" id="SSF102645">
    <property type="entry name" value="CoaB-like"/>
    <property type="match status" value="1"/>
</dbReference>
<feature type="region of interest" description="Disordered" evidence="1">
    <location>
        <begin position="328"/>
        <end position="352"/>
    </location>
</feature>
<feature type="region of interest" description="Disordered" evidence="1">
    <location>
        <begin position="1"/>
        <end position="23"/>
    </location>
</feature>
<gene>
    <name evidence="2" type="ORF">M406DRAFT_260623</name>
</gene>